<feature type="compositionally biased region" description="Basic and acidic residues" evidence="5">
    <location>
        <begin position="1"/>
        <end position="25"/>
    </location>
</feature>
<dbReference type="GO" id="GO:0008270">
    <property type="term" value="F:zinc ion binding"/>
    <property type="evidence" value="ECO:0007669"/>
    <property type="project" value="UniProtKB-KW"/>
</dbReference>
<dbReference type="InterPro" id="IPR043471">
    <property type="entry name" value="ZBED2/3"/>
</dbReference>
<keyword evidence="3" id="KW-0862">Zinc</keyword>
<reference evidence="7 8" key="1">
    <citation type="submission" date="2019-06" db="EMBL/GenBank/DDBJ databases">
        <title>Discovery of a novel chromosome fission-fusion reversal in muntjac.</title>
        <authorList>
            <person name="Mudd A.B."/>
            <person name="Bredeson J.V."/>
            <person name="Baum R."/>
            <person name="Hockemeyer D."/>
            <person name="Rokhsar D.S."/>
        </authorList>
    </citation>
    <scope>NUCLEOTIDE SEQUENCE [LARGE SCALE GENOMIC DNA]</scope>
    <source>
        <strain evidence="7">UTSW_UCB_Mm</strain>
        <tissue evidence="7">Fibroblast cell line</tissue>
    </source>
</reference>
<dbReference type="EMBL" id="VCEA01000003">
    <property type="protein sequence ID" value="KAB0344775.1"/>
    <property type="molecule type" value="Genomic_DNA"/>
</dbReference>
<keyword evidence="4" id="KW-0175">Coiled coil</keyword>
<comment type="caution">
    <text evidence="7">The sequence shown here is derived from an EMBL/GenBank/DDBJ whole genome shotgun (WGS) entry which is preliminary data.</text>
</comment>
<feature type="region of interest" description="Disordered" evidence="5">
    <location>
        <begin position="90"/>
        <end position="121"/>
    </location>
</feature>
<dbReference type="InterPro" id="IPR003656">
    <property type="entry name" value="Znf_BED"/>
</dbReference>
<keyword evidence="1" id="KW-0479">Metal-binding</keyword>
<gene>
    <name evidence="7" type="ORF">FD754_021701</name>
</gene>
<evidence type="ECO:0000256" key="3">
    <source>
        <dbReference type="ARBA" id="ARBA00022833"/>
    </source>
</evidence>
<dbReference type="AlphaFoldDB" id="A0A5N3V6U1"/>
<evidence type="ECO:0000256" key="2">
    <source>
        <dbReference type="ARBA" id="ARBA00022771"/>
    </source>
</evidence>
<accession>A0A5N3V6U1</accession>
<dbReference type="SUPFAM" id="SSF57667">
    <property type="entry name" value="beta-beta-alpha zinc fingers"/>
    <property type="match status" value="1"/>
</dbReference>
<organism evidence="7 8">
    <name type="scientific">Muntiacus muntjak</name>
    <name type="common">Barking deer</name>
    <name type="synonym">Indian muntjac</name>
    <dbReference type="NCBI Taxonomy" id="9888"/>
    <lineage>
        <taxon>Eukaryota</taxon>
        <taxon>Metazoa</taxon>
        <taxon>Chordata</taxon>
        <taxon>Craniata</taxon>
        <taxon>Vertebrata</taxon>
        <taxon>Euteleostomi</taxon>
        <taxon>Mammalia</taxon>
        <taxon>Eutheria</taxon>
        <taxon>Laurasiatheria</taxon>
        <taxon>Artiodactyla</taxon>
        <taxon>Ruminantia</taxon>
        <taxon>Pecora</taxon>
        <taxon>Cervidae</taxon>
        <taxon>Muntiacinae</taxon>
        <taxon>Muntiacus</taxon>
    </lineage>
</organism>
<feature type="region of interest" description="Disordered" evidence="5">
    <location>
        <begin position="1"/>
        <end position="43"/>
    </location>
</feature>
<sequence>MRREEEDEGGHRVEARGPWEVREEAETSEAGEPVGALARPLPHHKGARCSQAWEYFHPAPARAGRRLCGRQVSRGPGVNVGTTALWKHLKSMHKDELQKGGRGQAGRRPDPRPPRPQLPAGMEGDWARLLEQVGALALWASRREKALLRRERAVERRERAVQRRERALEEVERAILETRRKVRAEKEACQREKGQAGAAHPFHFV</sequence>
<feature type="domain" description="BED-type" evidence="6">
    <location>
        <begin position="50"/>
        <end position="94"/>
    </location>
</feature>
<keyword evidence="2" id="KW-0863">Zinc-finger</keyword>
<dbReference type="Proteomes" id="UP000326458">
    <property type="component" value="Unassembled WGS sequence"/>
</dbReference>
<dbReference type="SMART" id="SM00614">
    <property type="entry name" value="ZnF_BED"/>
    <property type="match status" value="1"/>
</dbReference>
<feature type="coiled-coil region" evidence="4">
    <location>
        <begin position="150"/>
        <end position="188"/>
    </location>
</feature>
<evidence type="ECO:0000256" key="1">
    <source>
        <dbReference type="ARBA" id="ARBA00022723"/>
    </source>
</evidence>
<protein>
    <recommendedName>
        <fullName evidence="6">BED-type domain-containing protein</fullName>
    </recommendedName>
</protein>
<dbReference type="PANTHER" id="PTHR35827">
    <property type="entry name" value="ZINC FINGER BED DOMAIN-CONTAINING PROTEIN 3"/>
    <property type="match status" value="1"/>
</dbReference>
<keyword evidence="8" id="KW-1185">Reference proteome</keyword>
<evidence type="ECO:0000256" key="4">
    <source>
        <dbReference type="SAM" id="Coils"/>
    </source>
</evidence>
<dbReference type="PANTHER" id="PTHR35827:SF1">
    <property type="entry name" value="ZINC FINGER BED DOMAIN-CONTAINING PROTEIN 2"/>
    <property type="match status" value="1"/>
</dbReference>
<dbReference type="InterPro" id="IPR036236">
    <property type="entry name" value="Znf_C2H2_sf"/>
</dbReference>
<evidence type="ECO:0000313" key="8">
    <source>
        <dbReference type="Proteomes" id="UP000326458"/>
    </source>
</evidence>
<evidence type="ECO:0000256" key="5">
    <source>
        <dbReference type="SAM" id="MobiDB-lite"/>
    </source>
</evidence>
<dbReference type="Pfam" id="PF02892">
    <property type="entry name" value="zf-BED"/>
    <property type="match status" value="1"/>
</dbReference>
<proteinExistence type="predicted"/>
<evidence type="ECO:0000259" key="6">
    <source>
        <dbReference type="Pfam" id="PF02892"/>
    </source>
</evidence>
<dbReference type="GO" id="GO:0003677">
    <property type="term" value="F:DNA binding"/>
    <property type="evidence" value="ECO:0007669"/>
    <property type="project" value="InterPro"/>
</dbReference>
<evidence type="ECO:0000313" key="7">
    <source>
        <dbReference type="EMBL" id="KAB0344775.1"/>
    </source>
</evidence>
<name>A0A5N3V6U1_MUNMU</name>